<name>A0A330GV54_9HYPH</name>
<dbReference type="InterPro" id="IPR027417">
    <property type="entry name" value="P-loop_NTPase"/>
</dbReference>
<dbReference type="PANTHER" id="PTHR43790:SF3">
    <property type="entry name" value="D-ALLOSE IMPORT ATP-BINDING PROTEIN ALSA-RELATED"/>
    <property type="match status" value="1"/>
</dbReference>
<keyword evidence="4" id="KW-0762">Sugar transport</keyword>
<keyword evidence="6" id="KW-0547">Nucleotide-binding</keyword>
<dbReference type="GO" id="GO:0005524">
    <property type="term" value="F:ATP binding"/>
    <property type="evidence" value="ECO:0007669"/>
    <property type="project" value="UniProtKB-KW"/>
</dbReference>
<accession>A0A330GV54</accession>
<dbReference type="EMBL" id="QMBQ01000002">
    <property type="protein sequence ID" value="RAZ78407.1"/>
    <property type="molecule type" value="Genomic_DNA"/>
</dbReference>
<proteinExistence type="inferred from homology"/>
<dbReference type="AlphaFoldDB" id="A0A330GV54"/>
<evidence type="ECO:0000256" key="4">
    <source>
        <dbReference type="ARBA" id="ARBA00022597"/>
    </source>
</evidence>
<keyword evidence="3" id="KW-1003">Cell membrane</keyword>
<keyword evidence="7 11" id="KW-0067">ATP-binding</keyword>
<keyword evidence="5" id="KW-0677">Repeat</keyword>
<evidence type="ECO:0000313" key="12">
    <source>
        <dbReference type="Proteomes" id="UP000251956"/>
    </source>
</evidence>
<evidence type="ECO:0000256" key="9">
    <source>
        <dbReference type="ARBA" id="ARBA00023136"/>
    </source>
</evidence>
<gene>
    <name evidence="11" type="ORF">DPM35_07470</name>
</gene>
<dbReference type="GO" id="GO:0016887">
    <property type="term" value="F:ATP hydrolysis activity"/>
    <property type="evidence" value="ECO:0007669"/>
    <property type="project" value="InterPro"/>
</dbReference>
<evidence type="ECO:0000256" key="3">
    <source>
        <dbReference type="ARBA" id="ARBA00022475"/>
    </source>
</evidence>
<evidence type="ECO:0000259" key="10">
    <source>
        <dbReference type="PROSITE" id="PS50893"/>
    </source>
</evidence>
<evidence type="ECO:0000256" key="8">
    <source>
        <dbReference type="ARBA" id="ARBA00022967"/>
    </source>
</evidence>
<dbReference type="PANTHER" id="PTHR43790">
    <property type="entry name" value="CARBOHYDRATE TRANSPORT ATP-BINDING PROTEIN MG119-RELATED"/>
    <property type="match status" value="1"/>
</dbReference>
<dbReference type="CDD" id="cd03216">
    <property type="entry name" value="ABC_Carb_Monos_I"/>
    <property type="match status" value="1"/>
</dbReference>
<dbReference type="SMART" id="SM00382">
    <property type="entry name" value="AAA"/>
    <property type="match status" value="2"/>
</dbReference>
<dbReference type="InterPro" id="IPR003439">
    <property type="entry name" value="ABC_transporter-like_ATP-bd"/>
</dbReference>
<feature type="domain" description="ABC transporter" evidence="10">
    <location>
        <begin position="13"/>
        <end position="251"/>
    </location>
</feature>
<evidence type="ECO:0000313" key="11">
    <source>
        <dbReference type="EMBL" id="RAZ78407.1"/>
    </source>
</evidence>
<dbReference type="OrthoDB" id="9805029at2"/>
<dbReference type="PROSITE" id="PS00211">
    <property type="entry name" value="ABC_TRANSPORTER_1"/>
    <property type="match status" value="1"/>
</dbReference>
<keyword evidence="8" id="KW-1278">Translocase</keyword>
<feature type="domain" description="ABC transporter" evidence="10">
    <location>
        <begin position="262"/>
        <end position="505"/>
    </location>
</feature>
<dbReference type="Gene3D" id="3.40.50.300">
    <property type="entry name" value="P-loop containing nucleotide triphosphate hydrolases"/>
    <property type="match status" value="2"/>
</dbReference>
<evidence type="ECO:0000256" key="2">
    <source>
        <dbReference type="ARBA" id="ARBA00022448"/>
    </source>
</evidence>
<dbReference type="InterPro" id="IPR050107">
    <property type="entry name" value="ABC_carbohydrate_import_ATPase"/>
</dbReference>
<dbReference type="RefSeq" id="WP_112126654.1">
    <property type="nucleotide sequence ID" value="NZ_QMBQ01000002.1"/>
</dbReference>
<evidence type="ECO:0000256" key="1">
    <source>
        <dbReference type="ARBA" id="ARBA00005417"/>
    </source>
</evidence>
<comment type="caution">
    <text evidence="11">The sequence shown here is derived from an EMBL/GenBank/DDBJ whole genome shotgun (WGS) entry which is preliminary data.</text>
</comment>
<protein>
    <submittedName>
        <fullName evidence="11">D-xylose ABC transporter ATP-binding protein</fullName>
    </submittedName>
</protein>
<dbReference type="InterPro" id="IPR017871">
    <property type="entry name" value="ABC_transporter-like_CS"/>
</dbReference>
<evidence type="ECO:0000256" key="5">
    <source>
        <dbReference type="ARBA" id="ARBA00022737"/>
    </source>
</evidence>
<keyword evidence="12" id="KW-1185">Reference proteome</keyword>
<dbReference type="Proteomes" id="UP000251956">
    <property type="component" value="Unassembled WGS sequence"/>
</dbReference>
<dbReference type="SUPFAM" id="SSF52540">
    <property type="entry name" value="P-loop containing nucleoside triphosphate hydrolases"/>
    <property type="match status" value="2"/>
</dbReference>
<evidence type="ECO:0000256" key="6">
    <source>
        <dbReference type="ARBA" id="ARBA00022741"/>
    </source>
</evidence>
<dbReference type="CDD" id="cd03215">
    <property type="entry name" value="ABC_Carb_Monos_II"/>
    <property type="match status" value="1"/>
</dbReference>
<keyword evidence="2" id="KW-0813">Transport</keyword>
<comment type="similarity">
    <text evidence="1">Belongs to the ABC transporter superfamily.</text>
</comment>
<evidence type="ECO:0000256" key="7">
    <source>
        <dbReference type="ARBA" id="ARBA00022840"/>
    </source>
</evidence>
<sequence length="518" mass="55895">MTDEPASPDDVVVQVRELSKVYPGVTALSNVEFDLRRGEIHALIGENGAGKSSLIRILSGDSRPSAGVLRVNGKLEHFSSPQDARRAGIVTVFQELSIVPALTVAENVVLGNQPATDLLGRIYSRRLARERTRSVFQTLGVSIDPDCRAETLSTGEMQLVEIARALLLDAPVLILDEPTASLSDSEAARLLDIMVRLRNAGKSLIFVSHRLGEALKVADRITVLRNGERVETRERHQVADTSELIQMMVGGRLERLFPTPNTNIGGVLFSAEGLTRRGKFEDISFAIRSGEILGFSGLVGAGRTEVMRSIIGADPLDAGRIVKHGVHFRVRDPRHAIETGIAYLSEDRKGAGLVLSLSGYENIVLSAMPRMFRSGYVNWTRVRAVASEIAQRMRFRGQLGSMTSTYSGGNQQKIAIGKCILSGADLLIFDEPTRGVDIGAKAEIYQLLHEAAEAGAAVVVVSSELPELMNIAHRILVMSAGRITGSFARSEFDEKTLLAAAFAGHAGANDKAPESLAA</sequence>
<organism evidence="11 12">
    <name type="scientific">Mesorhizobium atlanticum</name>
    <dbReference type="NCBI Taxonomy" id="2233532"/>
    <lineage>
        <taxon>Bacteria</taxon>
        <taxon>Pseudomonadati</taxon>
        <taxon>Pseudomonadota</taxon>
        <taxon>Alphaproteobacteria</taxon>
        <taxon>Hyphomicrobiales</taxon>
        <taxon>Phyllobacteriaceae</taxon>
        <taxon>Mesorhizobium</taxon>
    </lineage>
</organism>
<reference evidence="11 12" key="1">
    <citation type="submission" date="2018-07" db="EMBL/GenBank/DDBJ databases">
        <title>Diversity of Mesorhizobium strains in Brazil.</title>
        <authorList>
            <person name="Helene L.C.F."/>
            <person name="Dall'Agnol R."/>
            <person name="Delamuta J.R.M."/>
            <person name="Hungria M."/>
        </authorList>
    </citation>
    <scope>NUCLEOTIDE SEQUENCE [LARGE SCALE GENOMIC DNA]</scope>
    <source>
        <strain evidence="11 12">CNPSo 3140</strain>
    </source>
</reference>
<dbReference type="Pfam" id="PF00005">
    <property type="entry name" value="ABC_tran"/>
    <property type="match status" value="2"/>
</dbReference>
<keyword evidence="9" id="KW-0472">Membrane</keyword>
<dbReference type="PROSITE" id="PS50893">
    <property type="entry name" value="ABC_TRANSPORTER_2"/>
    <property type="match status" value="2"/>
</dbReference>
<dbReference type="InterPro" id="IPR003593">
    <property type="entry name" value="AAA+_ATPase"/>
</dbReference>